<accession>A0A9N8VAJ9</accession>
<reference evidence="2" key="1">
    <citation type="submission" date="2021-06" db="EMBL/GenBank/DDBJ databases">
        <authorList>
            <person name="Kallberg Y."/>
            <person name="Tangrot J."/>
            <person name="Rosling A."/>
        </authorList>
    </citation>
    <scope>NUCLEOTIDE SEQUENCE</scope>
    <source>
        <strain evidence="2">AZ414A</strain>
    </source>
</reference>
<keyword evidence="1" id="KW-0472">Membrane</keyword>
<gene>
    <name evidence="2" type="ORF">DEBURN_LOCUS1646</name>
</gene>
<dbReference type="OrthoDB" id="10553104at2759"/>
<evidence type="ECO:0000313" key="2">
    <source>
        <dbReference type="EMBL" id="CAG8443796.1"/>
    </source>
</evidence>
<comment type="caution">
    <text evidence="2">The sequence shown here is derived from an EMBL/GenBank/DDBJ whole genome shotgun (WGS) entry which is preliminary data.</text>
</comment>
<evidence type="ECO:0000313" key="3">
    <source>
        <dbReference type="Proteomes" id="UP000789706"/>
    </source>
</evidence>
<feature type="transmembrane region" description="Helical" evidence="1">
    <location>
        <begin position="208"/>
        <end position="229"/>
    </location>
</feature>
<proteinExistence type="predicted"/>
<dbReference type="Proteomes" id="UP000789706">
    <property type="component" value="Unassembled WGS sequence"/>
</dbReference>
<dbReference type="EMBL" id="CAJVPK010000076">
    <property type="protein sequence ID" value="CAG8443796.1"/>
    <property type="molecule type" value="Genomic_DNA"/>
</dbReference>
<dbReference type="AlphaFoldDB" id="A0A9N8VAJ9"/>
<keyword evidence="1" id="KW-1133">Transmembrane helix</keyword>
<sequence>MAIFNNDETLSGQPWQCILPHNLNNGNTSIENNLIETTTLVSTNTFSKFDTINLSSPSLMITTKTSQILINNTVNPTQIPSSNSITHHLFIISSIINSQSNFPSTTSNQNNNSNLSLITPTSSVNTLITSTSTINSVTTTTNYLLNPIIITSTKTINNISSASPTSIISIGSLFPKTSTMTNTTEESKNYSINISLSKLVNQICTLRMLDILLGWFNPLFFFLMSWVIMLDLDDYCIDGIFDRVKNRKRGGYMMLGIPKDDLILRYGVTKYGINFIRSLNMEDGQWKKNILLIELASKYKHDWAQILITLSNM</sequence>
<evidence type="ECO:0000256" key="1">
    <source>
        <dbReference type="SAM" id="Phobius"/>
    </source>
</evidence>
<organism evidence="2 3">
    <name type="scientific">Diversispora eburnea</name>
    <dbReference type="NCBI Taxonomy" id="1213867"/>
    <lineage>
        <taxon>Eukaryota</taxon>
        <taxon>Fungi</taxon>
        <taxon>Fungi incertae sedis</taxon>
        <taxon>Mucoromycota</taxon>
        <taxon>Glomeromycotina</taxon>
        <taxon>Glomeromycetes</taxon>
        <taxon>Diversisporales</taxon>
        <taxon>Diversisporaceae</taxon>
        <taxon>Diversispora</taxon>
    </lineage>
</organism>
<keyword evidence="3" id="KW-1185">Reference proteome</keyword>
<name>A0A9N8VAJ9_9GLOM</name>
<keyword evidence="1" id="KW-0812">Transmembrane</keyword>
<protein>
    <submittedName>
        <fullName evidence="2">9196_t:CDS:1</fullName>
    </submittedName>
</protein>